<feature type="domain" description="DUF7673" evidence="1">
    <location>
        <begin position="25"/>
        <end position="88"/>
    </location>
</feature>
<dbReference type="eggNOG" id="ENOG5033291">
    <property type="taxonomic scope" value="Bacteria"/>
</dbReference>
<gene>
    <name evidence="2" type="ordered locus">Veis_3663</name>
</gene>
<reference evidence="3" key="1">
    <citation type="submission" date="2006-12" db="EMBL/GenBank/DDBJ databases">
        <title>Complete sequence of chromosome 1 of Verminephrobacter eiseniae EF01-2.</title>
        <authorList>
            <person name="Copeland A."/>
            <person name="Lucas S."/>
            <person name="Lapidus A."/>
            <person name="Barry K."/>
            <person name="Detter J.C."/>
            <person name="Glavina del Rio T."/>
            <person name="Dalin E."/>
            <person name="Tice H."/>
            <person name="Pitluck S."/>
            <person name="Chertkov O."/>
            <person name="Brettin T."/>
            <person name="Bruce D."/>
            <person name="Han C."/>
            <person name="Tapia R."/>
            <person name="Gilna P."/>
            <person name="Schmutz J."/>
            <person name="Larimer F."/>
            <person name="Land M."/>
            <person name="Hauser L."/>
            <person name="Kyrpides N."/>
            <person name="Kim E."/>
            <person name="Stahl D."/>
            <person name="Richardson P."/>
        </authorList>
    </citation>
    <scope>NUCLEOTIDE SEQUENCE [LARGE SCALE GENOMIC DNA]</scope>
    <source>
        <strain evidence="3">EF01-2</strain>
    </source>
</reference>
<proteinExistence type="predicted"/>
<evidence type="ECO:0000259" key="1">
    <source>
        <dbReference type="Pfam" id="PF24720"/>
    </source>
</evidence>
<organism evidence="2 3">
    <name type="scientific">Verminephrobacter eiseniae (strain EF01-2)</name>
    <dbReference type="NCBI Taxonomy" id="391735"/>
    <lineage>
        <taxon>Bacteria</taxon>
        <taxon>Pseudomonadati</taxon>
        <taxon>Pseudomonadota</taxon>
        <taxon>Betaproteobacteria</taxon>
        <taxon>Burkholderiales</taxon>
        <taxon>Comamonadaceae</taxon>
        <taxon>Verminephrobacter</taxon>
    </lineage>
</organism>
<evidence type="ECO:0000313" key="3">
    <source>
        <dbReference type="Proteomes" id="UP000000374"/>
    </source>
</evidence>
<name>A1WP22_VEREI</name>
<dbReference type="Proteomes" id="UP000000374">
    <property type="component" value="Chromosome"/>
</dbReference>
<evidence type="ECO:0000313" key="2">
    <source>
        <dbReference type="EMBL" id="ABM59379.1"/>
    </source>
</evidence>
<dbReference type="InterPro" id="IPR056090">
    <property type="entry name" value="DUF7673"/>
</dbReference>
<dbReference type="HOGENOM" id="CLU_2195810_0_0_4"/>
<dbReference type="EMBL" id="CP000542">
    <property type="protein sequence ID" value="ABM59379.1"/>
    <property type="molecule type" value="Genomic_DNA"/>
</dbReference>
<keyword evidence="3" id="KW-1185">Reference proteome</keyword>
<accession>A1WP22</accession>
<protein>
    <recommendedName>
        <fullName evidence="1">DUF7673 domain-containing protein</fullName>
    </recommendedName>
</protein>
<sequence>MPVSLSIRSNTMNEAEKGELLLGPLNIAQGDTGQSRVVAGFLLGLYNGCRFPFDITEFRRLDRRLFEDCLAILNMGQWLGDNHDSTIYDFIHLNTHEKVNHDLRNLQR</sequence>
<dbReference type="Pfam" id="PF24720">
    <property type="entry name" value="DUF7673"/>
    <property type="match status" value="1"/>
</dbReference>
<dbReference type="AlphaFoldDB" id="A1WP22"/>
<dbReference type="KEGG" id="vei:Veis_3663"/>